<accession>A0A8H7YK39</accession>
<dbReference type="EMBL" id="JAEVHI010000005">
    <property type="protein sequence ID" value="KAG5291165.1"/>
    <property type="molecule type" value="Genomic_DNA"/>
</dbReference>
<organism evidence="2 3">
    <name type="scientific">Ajellomyces capsulatus</name>
    <name type="common">Darling's disease fungus</name>
    <name type="synonym">Histoplasma capsulatum</name>
    <dbReference type="NCBI Taxonomy" id="5037"/>
    <lineage>
        <taxon>Eukaryota</taxon>
        <taxon>Fungi</taxon>
        <taxon>Dikarya</taxon>
        <taxon>Ascomycota</taxon>
        <taxon>Pezizomycotina</taxon>
        <taxon>Eurotiomycetes</taxon>
        <taxon>Eurotiomycetidae</taxon>
        <taxon>Onygenales</taxon>
        <taxon>Ajellomycetaceae</taxon>
        <taxon>Histoplasma</taxon>
    </lineage>
</organism>
<gene>
    <name evidence="2" type="ORF">I7I52_08409</name>
</gene>
<protein>
    <submittedName>
        <fullName evidence="2">Uncharacterized protein</fullName>
    </submittedName>
</protein>
<evidence type="ECO:0000256" key="1">
    <source>
        <dbReference type="SAM" id="SignalP"/>
    </source>
</evidence>
<reference evidence="2 3" key="1">
    <citation type="submission" date="2021-01" db="EMBL/GenBank/DDBJ databases">
        <title>Chromosome-level genome assembly of a human fungal pathogen reveals clustering of transcriptionally co-regulated genes.</title>
        <authorList>
            <person name="Voorhies M."/>
            <person name="Cohen S."/>
            <person name="Shea T.P."/>
            <person name="Petrus S."/>
            <person name="Munoz J.F."/>
            <person name="Poplawski S."/>
            <person name="Goldman W.E."/>
            <person name="Michael T."/>
            <person name="Cuomo C.A."/>
            <person name="Sil A."/>
            <person name="Beyhan S."/>
        </authorList>
    </citation>
    <scope>NUCLEOTIDE SEQUENCE [LARGE SCALE GENOMIC DNA]</scope>
    <source>
        <strain evidence="2 3">G184AR</strain>
    </source>
</reference>
<proteinExistence type="predicted"/>
<feature type="chain" id="PRO_5034568437" evidence="1">
    <location>
        <begin position="19"/>
        <end position="92"/>
    </location>
</feature>
<dbReference type="Proteomes" id="UP000670092">
    <property type="component" value="Unassembled WGS sequence"/>
</dbReference>
<keyword evidence="1" id="KW-0732">Signal</keyword>
<evidence type="ECO:0000313" key="3">
    <source>
        <dbReference type="Proteomes" id="UP000670092"/>
    </source>
</evidence>
<feature type="signal peptide" evidence="1">
    <location>
        <begin position="1"/>
        <end position="18"/>
    </location>
</feature>
<evidence type="ECO:0000313" key="2">
    <source>
        <dbReference type="EMBL" id="KAG5291165.1"/>
    </source>
</evidence>
<dbReference type="AlphaFoldDB" id="A0A8H7YK39"/>
<comment type="caution">
    <text evidence="2">The sequence shown here is derived from an EMBL/GenBank/DDBJ whole genome shotgun (WGS) entry which is preliminary data.</text>
</comment>
<dbReference type="VEuPathDB" id="FungiDB:I7I52_08409"/>
<sequence length="92" mass="10676">MLKLTATVLLIFISMAVGRVAPHYRSEKNPPPDRNYIWRYCSTEVWCETNEDCNVYDDCIRKSLDHDPGYVGCGVDIFEYHTCWTWAPVDPS</sequence>
<dbReference type="OrthoDB" id="4188586at2759"/>
<name>A0A8H7YK39_AJECA</name>